<gene>
    <name evidence="1" type="ORF">CR513_25051</name>
</gene>
<dbReference type="InterPro" id="IPR043502">
    <property type="entry name" value="DNA/RNA_pol_sf"/>
</dbReference>
<feature type="non-terminal residue" evidence="1">
    <location>
        <position position="1"/>
    </location>
</feature>
<evidence type="ECO:0008006" key="3">
    <source>
        <dbReference type="Google" id="ProtNLM"/>
    </source>
</evidence>
<comment type="caution">
    <text evidence="1">The sequence shown here is derived from an EMBL/GenBank/DDBJ whole genome shotgun (WGS) entry which is preliminary data.</text>
</comment>
<sequence>MNSQVGEDDASQRKNIFHSCCHVVGQLCLIIIDSGSSVNVASTRLVETSKLPTLAHPKLYKLQYKNEVLYNVLPVVKAFKDSSPRKFHANFHISGGQSTRLTSLWELPWQIKLHRELTLRKQGNLATGGETYRKRPGQGEKKARHPISRLDDLLDELYGVCIFSKIDLRSRYHQIHKREGDDWKTTFKIKFGLYEWLVMPFRLINVPSTFI</sequence>
<evidence type="ECO:0000313" key="2">
    <source>
        <dbReference type="Proteomes" id="UP000257109"/>
    </source>
</evidence>
<dbReference type="EMBL" id="QJKJ01004786">
    <property type="protein sequence ID" value="RDX92775.1"/>
    <property type="molecule type" value="Genomic_DNA"/>
</dbReference>
<dbReference type="CDD" id="cd01647">
    <property type="entry name" value="RT_LTR"/>
    <property type="match status" value="1"/>
</dbReference>
<dbReference type="STRING" id="157652.A0A371GQB4"/>
<keyword evidence="2" id="KW-1185">Reference proteome</keyword>
<dbReference type="SUPFAM" id="SSF56672">
    <property type="entry name" value="DNA/RNA polymerases"/>
    <property type="match status" value="1"/>
</dbReference>
<proteinExistence type="predicted"/>
<dbReference type="OrthoDB" id="437338at2759"/>
<dbReference type="Proteomes" id="UP000257109">
    <property type="component" value="Unassembled WGS sequence"/>
</dbReference>
<dbReference type="InterPro" id="IPR043128">
    <property type="entry name" value="Rev_trsase/Diguanyl_cyclase"/>
</dbReference>
<accession>A0A371GQB4</accession>
<organism evidence="1 2">
    <name type="scientific">Mucuna pruriens</name>
    <name type="common">Velvet bean</name>
    <name type="synonym">Dolichos pruriens</name>
    <dbReference type="NCBI Taxonomy" id="157652"/>
    <lineage>
        <taxon>Eukaryota</taxon>
        <taxon>Viridiplantae</taxon>
        <taxon>Streptophyta</taxon>
        <taxon>Embryophyta</taxon>
        <taxon>Tracheophyta</taxon>
        <taxon>Spermatophyta</taxon>
        <taxon>Magnoliopsida</taxon>
        <taxon>eudicotyledons</taxon>
        <taxon>Gunneridae</taxon>
        <taxon>Pentapetalae</taxon>
        <taxon>rosids</taxon>
        <taxon>fabids</taxon>
        <taxon>Fabales</taxon>
        <taxon>Fabaceae</taxon>
        <taxon>Papilionoideae</taxon>
        <taxon>50 kb inversion clade</taxon>
        <taxon>NPAAA clade</taxon>
        <taxon>indigoferoid/millettioid clade</taxon>
        <taxon>Phaseoleae</taxon>
        <taxon>Mucuna</taxon>
    </lineage>
</organism>
<dbReference type="Gene3D" id="3.10.10.10">
    <property type="entry name" value="HIV Type 1 Reverse Transcriptase, subunit A, domain 1"/>
    <property type="match status" value="1"/>
</dbReference>
<dbReference type="AlphaFoldDB" id="A0A371GQB4"/>
<reference evidence="1" key="1">
    <citation type="submission" date="2018-05" db="EMBL/GenBank/DDBJ databases">
        <title>Draft genome of Mucuna pruriens seed.</title>
        <authorList>
            <person name="Nnadi N.E."/>
            <person name="Vos R."/>
            <person name="Hasami M.H."/>
            <person name="Devisetty U.K."/>
            <person name="Aguiy J.C."/>
        </authorList>
    </citation>
    <scope>NUCLEOTIDE SEQUENCE [LARGE SCALE GENOMIC DNA]</scope>
    <source>
        <strain evidence="1">JCA_2017</strain>
    </source>
</reference>
<evidence type="ECO:0000313" key="1">
    <source>
        <dbReference type="EMBL" id="RDX92775.1"/>
    </source>
</evidence>
<dbReference type="PANTHER" id="PTHR35046">
    <property type="entry name" value="ZINC KNUCKLE (CCHC-TYPE) FAMILY PROTEIN"/>
    <property type="match status" value="1"/>
</dbReference>
<dbReference type="Gene3D" id="3.30.70.270">
    <property type="match status" value="1"/>
</dbReference>
<dbReference type="PANTHER" id="PTHR35046:SF9">
    <property type="entry name" value="RNA-DIRECTED DNA POLYMERASE"/>
    <property type="match status" value="1"/>
</dbReference>
<protein>
    <recommendedName>
        <fullName evidence="3">Reverse transcriptase domain-containing protein</fullName>
    </recommendedName>
</protein>
<name>A0A371GQB4_MUCPR</name>